<evidence type="ECO:0000313" key="2">
    <source>
        <dbReference type="EMBL" id="MFB0841798.1"/>
    </source>
</evidence>
<proteinExistence type="predicted"/>
<gene>
    <name evidence="2" type="ORF">ACEU3E_06435</name>
</gene>
<dbReference type="EMBL" id="JBHDLN010000003">
    <property type="protein sequence ID" value="MFB0841798.1"/>
    <property type="molecule type" value="Genomic_DNA"/>
</dbReference>
<feature type="transmembrane region" description="Helical" evidence="1">
    <location>
        <begin position="91"/>
        <end position="114"/>
    </location>
</feature>
<organism evidence="2 3">
    <name type="scientific">Paenibacillus oleatilyticus</name>
    <dbReference type="NCBI Taxonomy" id="2594886"/>
    <lineage>
        <taxon>Bacteria</taxon>
        <taxon>Bacillati</taxon>
        <taxon>Bacillota</taxon>
        <taxon>Bacilli</taxon>
        <taxon>Bacillales</taxon>
        <taxon>Paenibacillaceae</taxon>
        <taxon>Paenibacillus</taxon>
    </lineage>
</organism>
<keyword evidence="1" id="KW-1133">Transmembrane helix</keyword>
<feature type="transmembrane region" description="Helical" evidence="1">
    <location>
        <begin position="144"/>
        <end position="165"/>
    </location>
</feature>
<name>A0ABV4UY50_9BACL</name>
<protein>
    <recommendedName>
        <fullName evidence="4">MotA/TolQ/ExbB proton channel domain-containing protein</fullName>
    </recommendedName>
</protein>
<keyword evidence="3" id="KW-1185">Reference proteome</keyword>
<evidence type="ECO:0008006" key="4">
    <source>
        <dbReference type="Google" id="ProtNLM"/>
    </source>
</evidence>
<dbReference type="RefSeq" id="WP_373949442.1">
    <property type="nucleotide sequence ID" value="NZ_JBHDLN010000003.1"/>
</dbReference>
<evidence type="ECO:0000256" key="1">
    <source>
        <dbReference type="SAM" id="Phobius"/>
    </source>
</evidence>
<dbReference type="Proteomes" id="UP001575622">
    <property type="component" value="Unassembled WGS sequence"/>
</dbReference>
<comment type="caution">
    <text evidence="2">The sequence shown here is derived from an EMBL/GenBank/DDBJ whole genome shotgun (WGS) entry which is preliminary data.</text>
</comment>
<keyword evidence="1" id="KW-0472">Membrane</keyword>
<evidence type="ECO:0000313" key="3">
    <source>
        <dbReference type="Proteomes" id="UP001575622"/>
    </source>
</evidence>
<reference evidence="2 3" key="1">
    <citation type="submission" date="2024-09" db="EMBL/GenBank/DDBJ databases">
        <authorList>
            <person name="Makale K.P.P."/>
            <person name="Makhzoum A."/>
            <person name="Rantong G."/>
            <person name="Rahube T.O."/>
        </authorList>
    </citation>
    <scope>NUCLEOTIDE SEQUENCE [LARGE SCALE GENOMIC DNA]</scope>
    <source>
        <strain evidence="2 3">KM_D13</strain>
    </source>
</reference>
<feature type="transmembrane region" description="Helical" evidence="1">
    <location>
        <begin position="6"/>
        <end position="26"/>
    </location>
</feature>
<sequence>MATATTFFIYFFGLLALLEWIDFLLFKKNIYKPVKKIIIRKLLSKYETTEMLYRAYKEMSKDEFKIAKLKIKSKDPDSSFVQQLTDLASKLVVTVGLAFMVSITTISTGLLNYLNGNKELSQENKDAIGGILKTFTQVIENNQLIYQFSLILAGYAINHFMTVSLKKKMHKMHLTIIEEVAEENES</sequence>
<accession>A0ABV4UY50</accession>
<keyword evidence="1" id="KW-0812">Transmembrane</keyword>